<keyword evidence="2" id="KW-1185">Reference proteome</keyword>
<dbReference type="EMBL" id="CP046453">
    <property type="protein sequence ID" value="QGU04244.1"/>
    <property type="molecule type" value="Genomic_DNA"/>
</dbReference>
<protein>
    <recommendedName>
        <fullName evidence="3">(d)CMP kinase</fullName>
    </recommendedName>
</protein>
<dbReference type="AlphaFoldDB" id="A0A6B8VSB6"/>
<name>A0A6B8VSB6_9CORY</name>
<evidence type="ECO:0000313" key="1">
    <source>
        <dbReference type="EMBL" id="QGU04244.1"/>
    </source>
</evidence>
<accession>A0A6B8VSB6</accession>
<gene>
    <name evidence="1" type="ORF">CETAM_04865</name>
</gene>
<dbReference type="Proteomes" id="UP000425178">
    <property type="component" value="Chromosome"/>
</dbReference>
<dbReference type="NCBIfam" id="NF005115">
    <property type="entry name" value="PRK06547.1"/>
    <property type="match status" value="1"/>
</dbReference>
<organism evidence="1 2">
    <name type="scientific">Corynebacterium comes</name>
    <dbReference type="NCBI Taxonomy" id="2675218"/>
    <lineage>
        <taxon>Bacteria</taxon>
        <taxon>Bacillati</taxon>
        <taxon>Actinomycetota</taxon>
        <taxon>Actinomycetes</taxon>
        <taxon>Mycobacteriales</taxon>
        <taxon>Corynebacteriaceae</taxon>
        <taxon>Corynebacterium</taxon>
    </lineage>
</organism>
<evidence type="ECO:0000313" key="2">
    <source>
        <dbReference type="Proteomes" id="UP000425178"/>
    </source>
</evidence>
<dbReference type="SUPFAM" id="SSF52540">
    <property type="entry name" value="P-loop containing nucleoside triphosphate hydrolases"/>
    <property type="match status" value="1"/>
</dbReference>
<dbReference type="KEGG" id="ccoe:CETAM_04865"/>
<reference evidence="1 2" key="1">
    <citation type="journal article" date="2021" name="Int. J. Syst. Evol. Microbiol.">
        <title>Classification of three corynebacterial strains isolated from a small paddock in North Rhine-Westphalia: proposal of &lt;i&gt;Corynebacterium kalinowskii&lt;/i&gt; sp. nov., &lt;i&gt;Corynebacterium comes&lt;/i&gt; sp. nov. and &lt;i&gt;Corynebacterium occultum&lt;/i&gt; sp. nov.</title>
        <authorList>
            <person name="Schaffert L."/>
            <person name="Ruwe M."/>
            <person name="Milse J."/>
            <person name="Hanuschka K."/>
            <person name="Ortseifen V."/>
            <person name="Droste J."/>
            <person name="Brandt D."/>
            <person name="Schl L."/>
            <person name="Kutter Y."/>
            <person name="Vinke S."/>
            <person name="Vieh P."/>
            <person name="Jacob L."/>
            <person name="L N.C."/>
            <person name="Schulte-Berndt E."/>
            <person name="Hain C."/>
            <person name="Linder M."/>
            <person name="Schmidt P."/>
            <person name="Wollenschl L."/>
            <person name="Luttermann T."/>
            <person name="Thieme E."/>
            <person name="Hassa J."/>
            <person name="Haak M."/>
            <person name="Wittchen M."/>
            <person name="Mentz A."/>
            <person name="Persicke M."/>
            <person name="Busche T."/>
            <person name="R C."/>
        </authorList>
    </citation>
    <scope>NUCLEOTIDE SEQUENCE [LARGE SCALE GENOMIC DNA]</scope>
    <source>
        <strain evidence="1 2">2019</strain>
    </source>
</reference>
<sequence>MSRLTVLVDGPSGAGKTTFAEAVSRRTGLRVVHLDDFYPGWSGLASASRMVVHDVLDPRDPGYRRWDWVAGVPGDWVSLDPEESVIIEGVGAVTEASIAAAGALGDVLTVRLNAPARVRRARALTRDTGYEPFWDMWAGQEELHFREHGRVPVDFELEW</sequence>
<dbReference type="Gene3D" id="3.40.50.300">
    <property type="entry name" value="P-loop containing nucleotide triphosphate hydrolases"/>
    <property type="match status" value="1"/>
</dbReference>
<evidence type="ECO:0008006" key="3">
    <source>
        <dbReference type="Google" id="ProtNLM"/>
    </source>
</evidence>
<dbReference type="RefSeq" id="WP_156227491.1">
    <property type="nucleotide sequence ID" value="NZ_CP046453.1"/>
</dbReference>
<proteinExistence type="predicted"/>
<dbReference type="InterPro" id="IPR027417">
    <property type="entry name" value="P-loop_NTPase"/>
</dbReference>